<organism evidence="1">
    <name type="scientific">Arundo donax</name>
    <name type="common">Giant reed</name>
    <name type="synonym">Donax arundinaceus</name>
    <dbReference type="NCBI Taxonomy" id="35708"/>
    <lineage>
        <taxon>Eukaryota</taxon>
        <taxon>Viridiplantae</taxon>
        <taxon>Streptophyta</taxon>
        <taxon>Embryophyta</taxon>
        <taxon>Tracheophyta</taxon>
        <taxon>Spermatophyta</taxon>
        <taxon>Magnoliopsida</taxon>
        <taxon>Liliopsida</taxon>
        <taxon>Poales</taxon>
        <taxon>Poaceae</taxon>
        <taxon>PACMAD clade</taxon>
        <taxon>Arundinoideae</taxon>
        <taxon>Arundineae</taxon>
        <taxon>Arundo</taxon>
    </lineage>
</organism>
<evidence type="ECO:0000313" key="1">
    <source>
        <dbReference type="EMBL" id="JAD80204.1"/>
    </source>
</evidence>
<reference evidence="1" key="2">
    <citation type="journal article" date="2015" name="Data Brief">
        <title>Shoot transcriptome of the giant reed, Arundo donax.</title>
        <authorList>
            <person name="Barrero R.A."/>
            <person name="Guerrero F.D."/>
            <person name="Moolhuijzen P."/>
            <person name="Goolsby J.A."/>
            <person name="Tidwell J."/>
            <person name="Bellgard S.E."/>
            <person name="Bellgard M.I."/>
        </authorList>
    </citation>
    <scope>NUCLEOTIDE SEQUENCE</scope>
    <source>
        <tissue evidence="1">Shoot tissue taken approximately 20 cm above the soil surface</tissue>
    </source>
</reference>
<dbReference type="AlphaFoldDB" id="A0A0A9CV60"/>
<proteinExistence type="predicted"/>
<dbReference type="EMBL" id="GBRH01217691">
    <property type="protein sequence ID" value="JAD80204.1"/>
    <property type="molecule type" value="Transcribed_RNA"/>
</dbReference>
<protein>
    <submittedName>
        <fullName evidence="1">Uncharacterized protein</fullName>
    </submittedName>
</protein>
<accession>A0A0A9CV60</accession>
<reference evidence="1" key="1">
    <citation type="submission" date="2014-09" db="EMBL/GenBank/DDBJ databases">
        <authorList>
            <person name="Magalhaes I.L.F."/>
            <person name="Oliveira U."/>
            <person name="Santos F.R."/>
            <person name="Vidigal T.H.D.A."/>
            <person name="Brescovit A.D."/>
            <person name="Santos A.J."/>
        </authorList>
    </citation>
    <scope>NUCLEOTIDE SEQUENCE</scope>
    <source>
        <tissue evidence="1">Shoot tissue taken approximately 20 cm above the soil surface</tissue>
    </source>
</reference>
<name>A0A0A9CV60_ARUDO</name>
<sequence>MYAYGDVQLIRGWFHQLYRIRTVSSKGEIKRISMERGTITLSVDAC</sequence>